<evidence type="ECO:0000313" key="6">
    <source>
        <dbReference type="Proteomes" id="UP000002588"/>
    </source>
</evidence>
<protein>
    <submittedName>
        <fullName evidence="5">Conserved hypothetical secreted protein</fullName>
    </submittedName>
</protein>
<feature type="domain" description="DUF1549" evidence="3">
    <location>
        <begin position="63"/>
        <end position="268"/>
    </location>
</feature>
<keyword evidence="6" id="KW-1185">Reference proteome</keyword>
<proteinExistence type="predicted"/>
<dbReference type="PANTHER" id="PTHR35889">
    <property type="entry name" value="CYCLOINULO-OLIGOSACCHARIDE FRUCTANOTRANSFERASE-RELATED"/>
    <property type="match status" value="1"/>
</dbReference>
<evidence type="ECO:0000256" key="2">
    <source>
        <dbReference type="SAM" id="SignalP"/>
    </source>
</evidence>
<dbReference type="EMBL" id="AM406670">
    <property type="protein sequence ID" value="CAL94963.1"/>
    <property type="molecule type" value="Genomic_DNA"/>
</dbReference>
<keyword evidence="2" id="KW-0732">Signal</keyword>
<dbReference type="HOGENOM" id="CLU_005632_1_0_4"/>
<dbReference type="PANTHER" id="PTHR35889:SF3">
    <property type="entry name" value="F-BOX DOMAIN-CONTAINING PROTEIN"/>
    <property type="match status" value="1"/>
</dbReference>
<feature type="chain" id="PRO_5002635465" evidence="2">
    <location>
        <begin position="22"/>
        <end position="770"/>
    </location>
</feature>
<evidence type="ECO:0000259" key="4">
    <source>
        <dbReference type="Pfam" id="PF07587"/>
    </source>
</evidence>
<organism evidence="5 6">
    <name type="scientific">Azoarcus sp. (strain BH72)</name>
    <dbReference type="NCBI Taxonomy" id="418699"/>
    <lineage>
        <taxon>Bacteria</taxon>
        <taxon>Pseudomonadati</taxon>
        <taxon>Pseudomonadota</taxon>
        <taxon>Betaproteobacteria</taxon>
        <taxon>Rhodocyclales</taxon>
        <taxon>Zoogloeaceae</taxon>
        <taxon>Azoarcus</taxon>
    </lineage>
</organism>
<dbReference type="STRING" id="62928.azo2346"/>
<dbReference type="InterPro" id="IPR011444">
    <property type="entry name" value="DUF1549"/>
</dbReference>
<dbReference type="KEGG" id="azo:azo2346"/>
<dbReference type="Pfam" id="PF07587">
    <property type="entry name" value="PSD1"/>
    <property type="match status" value="1"/>
</dbReference>
<dbReference type="Pfam" id="PF07583">
    <property type="entry name" value="PSCyt2"/>
    <property type="match status" value="1"/>
</dbReference>
<keyword evidence="1" id="KW-0175">Coiled coil</keyword>
<evidence type="ECO:0000256" key="1">
    <source>
        <dbReference type="SAM" id="Coils"/>
    </source>
</evidence>
<gene>
    <name evidence="5" type="ordered locus">azo2346</name>
</gene>
<dbReference type="AlphaFoldDB" id="A1K808"/>
<feature type="coiled-coil region" evidence="1">
    <location>
        <begin position="365"/>
        <end position="392"/>
    </location>
</feature>
<accession>A1K808</accession>
<dbReference type="eggNOG" id="COG4654">
    <property type="taxonomic scope" value="Bacteria"/>
</dbReference>
<feature type="domain" description="DUF1553" evidence="4">
    <location>
        <begin position="455"/>
        <end position="710"/>
    </location>
</feature>
<dbReference type="RefSeq" id="WP_011766077.1">
    <property type="nucleotide sequence ID" value="NC_008702.1"/>
</dbReference>
<dbReference type="Proteomes" id="UP000002588">
    <property type="component" value="Chromosome"/>
</dbReference>
<evidence type="ECO:0000313" key="5">
    <source>
        <dbReference type="EMBL" id="CAL94963.1"/>
    </source>
</evidence>
<evidence type="ECO:0000259" key="3">
    <source>
        <dbReference type="Pfam" id="PF07583"/>
    </source>
</evidence>
<sequence>MRKILYVAVLSCFAVTLPAGAEDKPDAPALSARAQRAQQWSPYKQVEQPAVPGVKEARWARTPVDRFVLAKLEAAGIKPSGETDRATFIRRATLDVWGVIPTPEEVAAFVNDKSPDAYEKLVDRLLASPRYGERQARRWLDLARYADSAGFTNDETRANMWRYRDYVIKAFNEDKPYNTFIREQIAGDELWPERQDALIATGFLRSYADDSNSRNLVQKKYQNTTDMVDTVGTVFLASSVECARCHNHKIDKISQKEYFQLQAFFSNAAASDTIALKEKSERDIAYEKAYAKWEEATKETRDKIAALLAPIRKVGEEYHLGRFTPATREALAKRDNPEQATPAERWVINRYLTTNYTDVAVTASYLRDETSLKETREKLQALNEELKKWDNIKPVKGSDKISGITDLGADPAPTHLLFSGIDDRPLEEVQPGIPALFNATGEKLDIAALPNSTGRRSALANWLASERNPLTARVFANRVWAHYFGKGIIETVSDFGRAGAKPTHPELLDYLADNFVRNGWSPKKLHREILLSSVYRQNSAPREDAEKVDPENKLLAVFPRQRLDAEQIRDSLLAASGQLDDTVGGPAVFPPVPSTLKAPGRFWSVDKDTREHNRRSIYIFTRRSVPYPMLETFDMASSQKVHSKRAVTTSPLQALTLFNNDLVFKWSQNLAGRVIQEAGTDPAKQLDRLYQIVYSRSPDKFEKNTLLAFLDRQEAVLREQLASANNGKFAVAVPVGLKTTQAQSAEPLRLAAFVDLTHTLVNSNEFAYRY</sequence>
<dbReference type="InterPro" id="IPR022655">
    <property type="entry name" value="DUF1553"/>
</dbReference>
<reference evidence="5 6" key="1">
    <citation type="journal article" date="2006" name="Nat. Biotechnol.">
        <title>Complete genome of the mutualistic, N2-fixing grass endophyte Azoarcus sp. strain BH72.</title>
        <authorList>
            <person name="Krause A."/>
            <person name="Ramakumar A."/>
            <person name="Bartels D."/>
            <person name="Battistoni F."/>
            <person name="Bekel T."/>
            <person name="Boch J."/>
            <person name="Boehm M."/>
            <person name="Friedrich F."/>
            <person name="Hurek T."/>
            <person name="Krause L."/>
            <person name="Linke B."/>
            <person name="McHardy A.C."/>
            <person name="Sarkar A."/>
            <person name="Schneiker S."/>
            <person name="Syed A.A."/>
            <person name="Thauer R."/>
            <person name="Vorhoelter F.-J."/>
            <person name="Weidner S."/>
            <person name="Puehler A."/>
            <person name="Reinhold-Hurek B."/>
            <person name="Kaiser O."/>
            <person name="Goesmann A."/>
        </authorList>
    </citation>
    <scope>NUCLEOTIDE SEQUENCE [LARGE SCALE GENOMIC DNA]</scope>
    <source>
        <strain evidence="5 6">BH72</strain>
    </source>
</reference>
<name>A1K808_AZOSB</name>
<feature type="signal peptide" evidence="2">
    <location>
        <begin position="1"/>
        <end position="21"/>
    </location>
</feature>